<dbReference type="GO" id="GO:0000981">
    <property type="term" value="F:DNA-binding transcription factor activity, RNA polymerase II-specific"/>
    <property type="evidence" value="ECO:0007669"/>
    <property type="project" value="InterPro"/>
</dbReference>
<accession>A0A9P8L0E9</accession>
<keyword evidence="5" id="KW-1185">Reference proteome</keyword>
<evidence type="ECO:0000256" key="2">
    <source>
        <dbReference type="SAM" id="MobiDB-lite"/>
    </source>
</evidence>
<dbReference type="Gene3D" id="1.10.472.10">
    <property type="entry name" value="Cyclin-like"/>
    <property type="match status" value="2"/>
</dbReference>
<feature type="region of interest" description="Disordered" evidence="2">
    <location>
        <begin position="1"/>
        <end position="20"/>
    </location>
</feature>
<reference evidence="4" key="1">
    <citation type="submission" date="2021-03" db="EMBL/GenBank/DDBJ databases">
        <title>Comparative genomics and phylogenomic investigation of the class Geoglossomycetes provide insights into ecological specialization and systematics.</title>
        <authorList>
            <person name="Melie T."/>
            <person name="Pirro S."/>
            <person name="Miller A.N."/>
            <person name="Quandt A."/>
        </authorList>
    </citation>
    <scope>NUCLEOTIDE SEQUENCE</scope>
    <source>
        <strain evidence="4">GBOQ0MN5Z8</strain>
    </source>
</reference>
<dbReference type="PANTHER" id="PTHR47785">
    <property type="entry name" value="ZN(II)2CYS6 TRANSCRIPTION FACTOR (EUROFUNG)-RELATED-RELATED"/>
    <property type="match status" value="1"/>
</dbReference>
<protein>
    <recommendedName>
        <fullName evidence="3">Zn(2)-C6 fungal-type domain-containing protein</fullName>
    </recommendedName>
</protein>
<evidence type="ECO:0000256" key="1">
    <source>
        <dbReference type="ARBA" id="ARBA00023242"/>
    </source>
</evidence>
<evidence type="ECO:0000259" key="3">
    <source>
        <dbReference type="PROSITE" id="PS50048"/>
    </source>
</evidence>
<dbReference type="GO" id="GO:0008270">
    <property type="term" value="F:zinc ion binding"/>
    <property type="evidence" value="ECO:0007669"/>
    <property type="project" value="InterPro"/>
</dbReference>
<dbReference type="PANTHER" id="PTHR47785:SF6">
    <property type="entry name" value="ZN(II)2CYS6 TRANSCRIPTION FACTOR (EUROFUNG)"/>
    <property type="match status" value="1"/>
</dbReference>
<keyword evidence="1" id="KW-0539">Nucleus</keyword>
<name>A0A9P8L0E9_9PEZI</name>
<dbReference type="CDD" id="cd12148">
    <property type="entry name" value="fungal_TF_MHR"/>
    <property type="match status" value="1"/>
</dbReference>
<evidence type="ECO:0000313" key="5">
    <source>
        <dbReference type="Proteomes" id="UP000698800"/>
    </source>
</evidence>
<dbReference type="CDD" id="cd00067">
    <property type="entry name" value="GAL4"/>
    <property type="match status" value="1"/>
</dbReference>
<comment type="caution">
    <text evidence="4">The sequence shown here is derived from an EMBL/GenBank/DDBJ whole genome shotgun (WGS) entry which is preliminary data.</text>
</comment>
<dbReference type="SUPFAM" id="SSF47954">
    <property type="entry name" value="Cyclin-like"/>
    <property type="match status" value="2"/>
</dbReference>
<dbReference type="AlphaFoldDB" id="A0A9P8L0E9"/>
<dbReference type="InterPro" id="IPR001138">
    <property type="entry name" value="Zn2Cys6_DnaBD"/>
</dbReference>
<dbReference type="PROSITE" id="PS50048">
    <property type="entry name" value="ZN2_CY6_FUNGAL_2"/>
    <property type="match status" value="1"/>
</dbReference>
<dbReference type="OrthoDB" id="6133115at2759"/>
<dbReference type="EMBL" id="JAGHQL010000016">
    <property type="protein sequence ID" value="KAH0544603.1"/>
    <property type="molecule type" value="Genomic_DNA"/>
</dbReference>
<feature type="domain" description="Zn(2)-C6 fungal-type" evidence="3">
    <location>
        <begin position="28"/>
        <end position="58"/>
    </location>
</feature>
<gene>
    <name evidence="4" type="ORF">FGG08_001252</name>
</gene>
<dbReference type="PROSITE" id="PS00463">
    <property type="entry name" value="ZN2_CY6_FUNGAL_1"/>
    <property type="match status" value="1"/>
</dbReference>
<dbReference type="InterPro" id="IPR053181">
    <property type="entry name" value="EcdB-like_regulator"/>
</dbReference>
<proteinExistence type="predicted"/>
<dbReference type="Pfam" id="PF00172">
    <property type="entry name" value="Zn_clus"/>
    <property type="match status" value="1"/>
</dbReference>
<evidence type="ECO:0000313" key="4">
    <source>
        <dbReference type="EMBL" id="KAH0544603.1"/>
    </source>
</evidence>
<dbReference type="Gene3D" id="4.10.240.10">
    <property type="entry name" value="Zn(2)-C6 fungal-type DNA-binding domain"/>
    <property type="match status" value="1"/>
</dbReference>
<dbReference type="InterPro" id="IPR036915">
    <property type="entry name" value="Cyclin-like_sf"/>
</dbReference>
<dbReference type="SMART" id="SM00066">
    <property type="entry name" value="GAL4"/>
    <property type="match status" value="1"/>
</dbReference>
<dbReference type="Proteomes" id="UP000698800">
    <property type="component" value="Unassembled WGS sequence"/>
</dbReference>
<organism evidence="4 5">
    <name type="scientific">Glutinoglossum americanum</name>
    <dbReference type="NCBI Taxonomy" id="1670608"/>
    <lineage>
        <taxon>Eukaryota</taxon>
        <taxon>Fungi</taxon>
        <taxon>Dikarya</taxon>
        <taxon>Ascomycota</taxon>
        <taxon>Pezizomycotina</taxon>
        <taxon>Geoglossomycetes</taxon>
        <taxon>Geoglossales</taxon>
        <taxon>Geoglossaceae</taxon>
        <taxon>Glutinoglossum</taxon>
    </lineage>
</organism>
<dbReference type="InterPro" id="IPR036864">
    <property type="entry name" value="Zn2-C6_fun-type_DNA-bd_sf"/>
</dbReference>
<sequence>MDAEELGTGSPVHEQQTRKERAAIAAQACETCRSRKTKCDEQRPRCGLCVKVGVECKYREPQPTKKDRTLVEILDSLRRLEGKIDSLGDSGIRSPPYPRIVPAHKLLLWPAVREVLESVGIDTSKDLEPLKRDGTQWLIRMLQRESNRTGLPLDVNLESRPFVGMQTARTGPRVVFPELSAEHMQNVSGLYFTTFNFLYPLLDRELFYAQTLHRVTTEGFGEGDVESVITLLVLALGQCAFDGSIGESVPGESGRRSGIRGGTTERPPGLALFNEARRRMGFLMTQCELENVQDLWRMAAAAAMACRMLVSSVEPIDWSSRRGDHIKRAYWHCVLMENGLTLELDLPETGISEYEDLVPPPDFNGPYSSQDMMESERSHYQYHFLAQMALKKLYSRVQSTMYDARLIRKAASGNGTEKSDDYGGPPVSVIRELARQLESWRELLPAPLQWSDDKSYEMPRASAHQAQSTSGALFVPDHYSIPITHGNSLDILVAVLRTRFYFLKYMIYRPFVYKALHYPEKMTAEDINNCKACLKSCLRWPLCMSPPRDKKRLLPQLFSWTQNFLGILFIFHMTTQSELLGYVCDTHFEPGELEESASLMLDWVYDMKKVDCIAEWGWRILERLSSQIDGVPADLEASIRFAGARLTQAAGVLLRLPQDVAAQAIVLYSRFWVTEGGSLRTFGARDVSAACLYLAAKLSAHPQSPRNVLNVYALLVSPASPLPGGRARGAAGGPAPPDPQAYYLSEGAYLARRAALLRTEARVLRALGFQTHVALPYTVAINYLQALDVFGGPEGAALARRSFAHLTAALASPQLVYLTHQPPALATAAVYLAARELGVKLPAEDWWEVFDVDREELGFLVVALKSTEGFARSEWERWRGKDVPVTVEDVEGELEARRLLDGDG</sequence>
<dbReference type="SUPFAM" id="SSF57701">
    <property type="entry name" value="Zn2/Cys6 DNA-binding domain"/>
    <property type="match status" value="1"/>
</dbReference>